<dbReference type="CDD" id="cd03124">
    <property type="entry name" value="alpha_CA_prokaryotic_like"/>
    <property type="match status" value="1"/>
</dbReference>
<dbReference type="Pfam" id="PF00194">
    <property type="entry name" value="Carb_anhydrase"/>
    <property type="match status" value="1"/>
</dbReference>
<dbReference type="SMART" id="SM01057">
    <property type="entry name" value="Carb_anhydrase"/>
    <property type="match status" value="1"/>
</dbReference>
<dbReference type="GO" id="GO:0004089">
    <property type="term" value="F:carbonate dehydratase activity"/>
    <property type="evidence" value="ECO:0007669"/>
    <property type="project" value="UniProtKB-EC"/>
</dbReference>
<evidence type="ECO:0000313" key="10">
    <source>
        <dbReference type="EMBL" id="VAY86772.1"/>
    </source>
</evidence>
<evidence type="ECO:0000256" key="1">
    <source>
        <dbReference type="ARBA" id="ARBA00001947"/>
    </source>
</evidence>
<evidence type="ECO:0000256" key="5">
    <source>
        <dbReference type="ARBA" id="ARBA00022723"/>
    </source>
</evidence>
<dbReference type="SUPFAM" id="SSF51069">
    <property type="entry name" value="Carbonic anhydrase"/>
    <property type="match status" value="1"/>
</dbReference>
<evidence type="ECO:0000256" key="8">
    <source>
        <dbReference type="ARBA" id="ARBA00048348"/>
    </source>
</evidence>
<dbReference type="InterPro" id="IPR018338">
    <property type="entry name" value="Carbonic_anhydrase_a-class_CS"/>
</dbReference>
<comment type="catalytic activity">
    <reaction evidence="8">
        <text>hydrogencarbonate + H(+) = CO2 + H2O</text>
        <dbReference type="Rhea" id="RHEA:10748"/>
        <dbReference type="ChEBI" id="CHEBI:15377"/>
        <dbReference type="ChEBI" id="CHEBI:15378"/>
        <dbReference type="ChEBI" id="CHEBI:16526"/>
        <dbReference type="ChEBI" id="CHEBI:17544"/>
        <dbReference type="EC" id="4.2.1.1"/>
    </reaction>
</comment>
<protein>
    <recommendedName>
        <fullName evidence="4">carbonic anhydrase</fullName>
        <ecNumber evidence="4">4.2.1.1</ecNumber>
    </recommendedName>
</protein>
<dbReference type="EC" id="4.2.1.1" evidence="4"/>
<dbReference type="PANTHER" id="PTHR18952:SF265">
    <property type="entry name" value="CARBONIC ANHYDRASE"/>
    <property type="match status" value="1"/>
</dbReference>
<dbReference type="PANTHER" id="PTHR18952">
    <property type="entry name" value="CARBONIC ANHYDRASE"/>
    <property type="match status" value="1"/>
</dbReference>
<evidence type="ECO:0000256" key="7">
    <source>
        <dbReference type="ARBA" id="ARBA00023239"/>
    </source>
</evidence>
<dbReference type="GO" id="GO:0008270">
    <property type="term" value="F:zinc ion binding"/>
    <property type="evidence" value="ECO:0007669"/>
    <property type="project" value="InterPro"/>
</dbReference>
<dbReference type="Gene3D" id="3.10.200.10">
    <property type="entry name" value="Alpha carbonic anhydrase"/>
    <property type="match status" value="1"/>
</dbReference>
<evidence type="ECO:0000256" key="2">
    <source>
        <dbReference type="ARBA" id="ARBA00002904"/>
    </source>
</evidence>
<dbReference type="InterPro" id="IPR036398">
    <property type="entry name" value="CA_dom_sf"/>
</dbReference>
<organism evidence="10">
    <name type="scientific">hydrothermal vent metagenome</name>
    <dbReference type="NCBI Taxonomy" id="652676"/>
    <lineage>
        <taxon>unclassified sequences</taxon>
        <taxon>metagenomes</taxon>
        <taxon>ecological metagenomes</taxon>
    </lineage>
</organism>
<dbReference type="InterPro" id="IPR041891">
    <property type="entry name" value="Alpha_CA_prokaryot-like"/>
</dbReference>
<evidence type="ECO:0000256" key="4">
    <source>
        <dbReference type="ARBA" id="ARBA00012925"/>
    </source>
</evidence>
<keyword evidence="5" id="KW-0479">Metal-binding</keyword>
<name>A0A3B1E6Y2_9ZZZZ</name>
<keyword evidence="6" id="KW-0862">Zinc</keyword>
<evidence type="ECO:0000256" key="3">
    <source>
        <dbReference type="ARBA" id="ARBA00010718"/>
    </source>
</evidence>
<dbReference type="EMBL" id="UOYO01000017">
    <property type="protein sequence ID" value="VAY86772.1"/>
    <property type="molecule type" value="Genomic_DNA"/>
</dbReference>
<evidence type="ECO:0000259" key="9">
    <source>
        <dbReference type="PROSITE" id="PS51144"/>
    </source>
</evidence>
<comment type="cofactor">
    <cofactor evidence="1">
        <name>Zn(2+)</name>
        <dbReference type="ChEBI" id="CHEBI:29105"/>
    </cofactor>
</comment>
<dbReference type="InterPro" id="IPR001148">
    <property type="entry name" value="CA_dom"/>
</dbReference>
<dbReference type="AlphaFoldDB" id="A0A3B1E6Y2"/>
<dbReference type="PROSITE" id="PS00162">
    <property type="entry name" value="ALPHA_CA_1"/>
    <property type="match status" value="1"/>
</dbReference>
<proteinExistence type="inferred from homology"/>
<accession>A0A3B1E6Y2</accession>
<dbReference type="InterPro" id="IPR023561">
    <property type="entry name" value="Carbonic_anhydrase_a-class"/>
</dbReference>
<sequence length="250" mass="28451">MKKIINYSAIALSTMLLATSVQAKGDKHWGYMGETGPSHWSEVKKNFGMCSKGKVQSPINIIASKDVELKPLVLNYKSNAKGIINNGHTVQVNIKDGSVLKLDGLDYKLKQFHFHVPSENNINGNAFPLEAHFVHATDDGKLAVIGVMFAEGKKNKMLKKIWRKLSKLEVGHEEKFNLKSKHIKELMPKNKDYYKFMGSLTTPPCSENVKWYVYKNHLTVSKKQINKFFKVFGFPNNRPIQDTNKRVIEE</sequence>
<comment type="function">
    <text evidence="2">Reversible hydration of carbon dioxide.</text>
</comment>
<comment type="similarity">
    <text evidence="3">Belongs to the alpha-carbonic anhydrase family.</text>
</comment>
<reference evidence="10" key="1">
    <citation type="submission" date="2018-10" db="EMBL/GenBank/DDBJ databases">
        <authorList>
            <person name="Aoki K."/>
        </authorList>
    </citation>
    <scope>NUCLEOTIDE SEQUENCE</scope>
</reference>
<keyword evidence="7 10" id="KW-0456">Lyase</keyword>
<feature type="domain" description="Alpha-carbonic anhydrase" evidence="9">
    <location>
        <begin position="27"/>
        <end position="250"/>
    </location>
</feature>
<evidence type="ECO:0000256" key="6">
    <source>
        <dbReference type="ARBA" id="ARBA00022833"/>
    </source>
</evidence>
<gene>
    <name evidence="10" type="ORF">MNB_ARC-1_1028</name>
</gene>
<dbReference type="PROSITE" id="PS51144">
    <property type="entry name" value="ALPHA_CA_2"/>
    <property type="match status" value="1"/>
</dbReference>